<keyword evidence="1" id="KW-0472">Membrane</keyword>
<dbReference type="KEGG" id="csb:CLSA_c04340"/>
<reference evidence="2 3" key="1">
    <citation type="journal article" date="2013" name="Genome Announc.">
        <title>Complete Genome Sequence of the Solvent Producer Clostridium saccharobutylicum NCP262 (DSM 13864).</title>
        <authorList>
            <person name="Poehlein A."/>
            <person name="Hartwich K."/>
            <person name="Krabben P."/>
            <person name="Ehrenreich A."/>
            <person name="Liebl W."/>
            <person name="Durre P."/>
            <person name="Gottschalk G."/>
            <person name="Daniel R."/>
        </authorList>
    </citation>
    <scope>NUCLEOTIDE SEQUENCE [LARGE SCALE GENOMIC DNA]</scope>
    <source>
        <strain evidence="2">DSM 13864</strain>
    </source>
</reference>
<dbReference type="PATRIC" id="fig|1345695.10.peg.3998"/>
<keyword evidence="3" id="KW-1185">Reference proteome</keyword>
<dbReference type="Proteomes" id="UP000017118">
    <property type="component" value="Chromosome"/>
</dbReference>
<dbReference type="GeneID" id="55472991"/>
<sequence>MHKEGIESWRIVVSSDISLNFILFTGCLYGLIDVDNIKGRNRLWPSKHFNDKLTKQLPLLKNQWSEWFNTIVKDRGEKVILKQKFDYKYNMFNLPNFSDFQYYELRECCKNAWKPFIEWWEMIGGGRNALSYFEGFGDEKIYQYIGEFENKVQRKVKPFNLYIDLVYTGTSQIIEANSEYIVMIPVRPIYFDKDWWMNKLQQVG</sequence>
<accession>U5MLK2</accession>
<gene>
    <name evidence="2" type="ORF">CLSA_c04340</name>
</gene>
<protein>
    <submittedName>
        <fullName evidence="2">Uncharacterized protein</fullName>
    </submittedName>
</protein>
<dbReference type="eggNOG" id="ENOG5033IDV">
    <property type="taxonomic scope" value="Bacteria"/>
</dbReference>
<dbReference type="PROSITE" id="PS51257">
    <property type="entry name" value="PROKAR_LIPOPROTEIN"/>
    <property type="match status" value="1"/>
</dbReference>
<evidence type="ECO:0000313" key="3">
    <source>
        <dbReference type="Proteomes" id="UP000017118"/>
    </source>
</evidence>
<keyword evidence="1" id="KW-0812">Transmembrane</keyword>
<feature type="transmembrane region" description="Helical" evidence="1">
    <location>
        <begin position="12"/>
        <end position="32"/>
    </location>
</feature>
<dbReference type="AlphaFoldDB" id="U5MLK2"/>
<keyword evidence="1" id="KW-1133">Transmembrane helix</keyword>
<dbReference type="OrthoDB" id="1749157at2"/>
<dbReference type="HOGENOM" id="CLU_1341346_0_0_9"/>
<evidence type="ECO:0000313" key="2">
    <source>
        <dbReference type="EMBL" id="AGX41465.1"/>
    </source>
</evidence>
<name>U5MLK2_CLOSA</name>
<evidence type="ECO:0000256" key="1">
    <source>
        <dbReference type="SAM" id="Phobius"/>
    </source>
</evidence>
<dbReference type="RefSeq" id="WP_022743754.1">
    <property type="nucleotide sequence ID" value="NC_022571.1"/>
</dbReference>
<organism evidence="2 3">
    <name type="scientific">Clostridium saccharobutylicum DSM 13864</name>
    <dbReference type="NCBI Taxonomy" id="1345695"/>
    <lineage>
        <taxon>Bacteria</taxon>
        <taxon>Bacillati</taxon>
        <taxon>Bacillota</taxon>
        <taxon>Clostridia</taxon>
        <taxon>Eubacteriales</taxon>
        <taxon>Clostridiaceae</taxon>
        <taxon>Clostridium</taxon>
    </lineage>
</organism>
<proteinExistence type="predicted"/>
<dbReference type="EMBL" id="CP006721">
    <property type="protein sequence ID" value="AGX41465.1"/>
    <property type="molecule type" value="Genomic_DNA"/>
</dbReference>